<dbReference type="GO" id="GO:0003735">
    <property type="term" value="F:structural constituent of ribosome"/>
    <property type="evidence" value="ECO:0007669"/>
    <property type="project" value="InterPro"/>
</dbReference>
<dbReference type="GO" id="GO:0006412">
    <property type="term" value="P:translation"/>
    <property type="evidence" value="ECO:0007669"/>
    <property type="project" value="InterPro"/>
</dbReference>
<sequence>LEALKKTVEAHKTLSEEEAEKKAEKTKEITEKLIDEETKKEREKQGAEKEKKSEIIEKAEAEKEKKSEKELAIERAKEETISSWEPKTKLGREVKDGKIKSIDEILDNNRKILEEQIVDSLLDIKTDLILIGQAKGKFGGGKRRAWRQTQKKTKEGNIPAFSTMAVIGDENGHVGVDIGKAKETLPARDKAIRKAKLNIIKVKSVL</sequence>
<dbReference type="PROSITE" id="PS50881">
    <property type="entry name" value="S5_DSRBD"/>
    <property type="match status" value="1"/>
</dbReference>
<dbReference type="Gene3D" id="3.30.160.20">
    <property type="match status" value="1"/>
</dbReference>
<organism evidence="3">
    <name type="scientific">marine sediment metagenome</name>
    <dbReference type="NCBI Taxonomy" id="412755"/>
    <lineage>
        <taxon>unclassified sequences</taxon>
        <taxon>metagenomes</taxon>
        <taxon>ecological metagenomes</taxon>
    </lineage>
</organism>
<protein>
    <recommendedName>
        <fullName evidence="2">S5 DRBM domain-containing protein</fullName>
    </recommendedName>
</protein>
<dbReference type="EMBL" id="BARU01042538">
    <property type="protein sequence ID" value="GAH85994.1"/>
    <property type="molecule type" value="Genomic_DNA"/>
</dbReference>
<feature type="non-terminal residue" evidence="3">
    <location>
        <position position="1"/>
    </location>
</feature>
<accession>X1K6Z8</accession>
<dbReference type="InterPro" id="IPR013810">
    <property type="entry name" value="Ribosomal_uS5_N"/>
</dbReference>
<reference evidence="3" key="1">
    <citation type="journal article" date="2014" name="Front. Microbiol.">
        <title>High frequency of phylogenetically diverse reductive dehalogenase-homologous genes in deep subseafloor sedimentary metagenomes.</title>
        <authorList>
            <person name="Kawai M."/>
            <person name="Futagami T."/>
            <person name="Toyoda A."/>
            <person name="Takaki Y."/>
            <person name="Nishi S."/>
            <person name="Hori S."/>
            <person name="Arai W."/>
            <person name="Tsubouchi T."/>
            <person name="Morono Y."/>
            <person name="Uchiyama I."/>
            <person name="Ito T."/>
            <person name="Fujiyama A."/>
            <person name="Inagaki F."/>
            <person name="Takami H."/>
        </authorList>
    </citation>
    <scope>NUCLEOTIDE SEQUENCE</scope>
    <source>
        <strain evidence="3">Expedition CK06-06</strain>
    </source>
</reference>
<dbReference type="SUPFAM" id="SSF54768">
    <property type="entry name" value="dsRNA-binding domain-like"/>
    <property type="match status" value="1"/>
</dbReference>
<evidence type="ECO:0000313" key="3">
    <source>
        <dbReference type="EMBL" id="GAH85994.1"/>
    </source>
</evidence>
<dbReference type="AlphaFoldDB" id="X1K6Z8"/>
<gene>
    <name evidence="3" type="ORF">S03H2_65337</name>
</gene>
<evidence type="ECO:0000256" key="1">
    <source>
        <dbReference type="SAM" id="MobiDB-lite"/>
    </source>
</evidence>
<feature type="region of interest" description="Disordered" evidence="1">
    <location>
        <begin position="1"/>
        <end position="70"/>
    </location>
</feature>
<comment type="caution">
    <text evidence="3">The sequence shown here is derived from an EMBL/GenBank/DDBJ whole genome shotgun (WGS) entry which is preliminary data.</text>
</comment>
<name>X1K6Z8_9ZZZZ</name>
<dbReference type="Pfam" id="PF00333">
    <property type="entry name" value="Ribosomal_S5"/>
    <property type="match status" value="1"/>
</dbReference>
<dbReference type="GO" id="GO:0003723">
    <property type="term" value="F:RNA binding"/>
    <property type="evidence" value="ECO:0007669"/>
    <property type="project" value="InterPro"/>
</dbReference>
<feature type="domain" description="S5 DRBM" evidence="2">
    <location>
        <begin position="147"/>
        <end position="202"/>
    </location>
</feature>
<dbReference type="GO" id="GO:0005840">
    <property type="term" value="C:ribosome"/>
    <property type="evidence" value="ECO:0007669"/>
    <property type="project" value="InterPro"/>
</dbReference>
<feature type="non-terminal residue" evidence="3">
    <location>
        <position position="206"/>
    </location>
</feature>
<evidence type="ECO:0000259" key="2">
    <source>
        <dbReference type="PROSITE" id="PS50881"/>
    </source>
</evidence>
<proteinExistence type="predicted"/>